<proteinExistence type="predicted"/>
<comment type="catalytic activity">
    <reaction evidence="3">
        <text>2 GTP = 3',3'-c-di-GMP + 2 diphosphate</text>
        <dbReference type="Rhea" id="RHEA:24898"/>
        <dbReference type="ChEBI" id="CHEBI:33019"/>
        <dbReference type="ChEBI" id="CHEBI:37565"/>
        <dbReference type="ChEBI" id="CHEBI:58805"/>
        <dbReference type="EC" id="2.7.7.65"/>
    </reaction>
</comment>
<keyword evidence="4" id="KW-1133">Transmembrane helix</keyword>
<evidence type="ECO:0000256" key="1">
    <source>
        <dbReference type="ARBA" id="ARBA00001946"/>
    </source>
</evidence>
<evidence type="ECO:0000313" key="8">
    <source>
        <dbReference type="Proteomes" id="UP000439123"/>
    </source>
</evidence>
<dbReference type="RefSeq" id="WP_005349944.1">
    <property type="nucleotide sequence ID" value="NZ_CABMOE010000009.1"/>
</dbReference>
<dbReference type="Pfam" id="PF00990">
    <property type="entry name" value="GGDEF"/>
    <property type="match status" value="1"/>
</dbReference>
<dbReference type="InterPro" id="IPR029787">
    <property type="entry name" value="Nucleotide_cyclase"/>
</dbReference>
<dbReference type="PROSITE" id="PS50887">
    <property type="entry name" value="GGDEF"/>
    <property type="match status" value="1"/>
</dbReference>
<name>A0A1Q8F3M5_AERVE</name>
<feature type="domain" description="GGDEF" evidence="5">
    <location>
        <begin position="230"/>
        <end position="365"/>
    </location>
</feature>
<dbReference type="EMBL" id="PDXJ01000002">
    <property type="protein sequence ID" value="TND56694.1"/>
    <property type="molecule type" value="Genomic_DNA"/>
</dbReference>
<dbReference type="EMBL" id="CABWLC010000004">
    <property type="protein sequence ID" value="VXA81918.1"/>
    <property type="molecule type" value="Genomic_DNA"/>
</dbReference>
<dbReference type="OMA" id="GMMNRRL"/>
<dbReference type="Proteomes" id="UP000439123">
    <property type="component" value="Unassembled WGS sequence"/>
</dbReference>
<dbReference type="Gene3D" id="3.30.70.270">
    <property type="match status" value="1"/>
</dbReference>
<accession>A0A1Q8F3M5</accession>
<dbReference type="NCBIfam" id="TIGR00254">
    <property type="entry name" value="GGDEF"/>
    <property type="match status" value="1"/>
</dbReference>
<keyword evidence="4" id="KW-0472">Membrane</keyword>
<dbReference type="InterPro" id="IPR043128">
    <property type="entry name" value="Rev_trsase/Diguanyl_cyclase"/>
</dbReference>
<accession>A0A653KT40</accession>
<dbReference type="InterPro" id="IPR000160">
    <property type="entry name" value="GGDEF_dom"/>
</dbReference>
<feature type="transmembrane region" description="Helical" evidence="4">
    <location>
        <begin position="143"/>
        <end position="164"/>
    </location>
</feature>
<dbReference type="EC" id="2.7.7.65" evidence="2"/>
<dbReference type="GO" id="GO:0043709">
    <property type="term" value="P:cell adhesion involved in single-species biofilm formation"/>
    <property type="evidence" value="ECO:0007669"/>
    <property type="project" value="TreeGrafter"/>
</dbReference>
<dbReference type="SMART" id="SM00267">
    <property type="entry name" value="GGDEF"/>
    <property type="match status" value="1"/>
</dbReference>
<dbReference type="FunFam" id="3.30.70.270:FF:000001">
    <property type="entry name" value="Diguanylate cyclase domain protein"/>
    <property type="match status" value="1"/>
</dbReference>
<organism evidence="7 8">
    <name type="scientific">Aeromonas veronii</name>
    <dbReference type="NCBI Taxonomy" id="654"/>
    <lineage>
        <taxon>Bacteria</taxon>
        <taxon>Pseudomonadati</taxon>
        <taxon>Pseudomonadota</taxon>
        <taxon>Gammaproteobacteria</taxon>
        <taxon>Aeromonadales</taxon>
        <taxon>Aeromonadaceae</taxon>
        <taxon>Aeromonas</taxon>
    </lineage>
</organism>
<feature type="transmembrane region" description="Helical" evidence="4">
    <location>
        <begin position="91"/>
        <end position="111"/>
    </location>
</feature>
<dbReference type="CDD" id="cd01949">
    <property type="entry name" value="GGDEF"/>
    <property type="match status" value="1"/>
</dbReference>
<evidence type="ECO:0000256" key="3">
    <source>
        <dbReference type="ARBA" id="ARBA00034247"/>
    </source>
</evidence>
<dbReference type="GO" id="GO:0005886">
    <property type="term" value="C:plasma membrane"/>
    <property type="evidence" value="ECO:0007669"/>
    <property type="project" value="TreeGrafter"/>
</dbReference>
<dbReference type="OrthoDB" id="9813903at2"/>
<comment type="cofactor">
    <cofactor evidence="1">
        <name>Mg(2+)</name>
        <dbReference type="ChEBI" id="CHEBI:18420"/>
    </cofactor>
</comment>
<evidence type="ECO:0000313" key="7">
    <source>
        <dbReference type="EMBL" id="VXA81918.1"/>
    </source>
</evidence>
<dbReference type="SUPFAM" id="SSF55073">
    <property type="entry name" value="Nucleotide cyclase"/>
    <property type="match status" value="1"/>
</dbReference>
<dbReference type="GO" id="GO:0052621">
    <property type="term" value="F:diguanylate cyclase activity"/>
    <property type="evidence" value="ECO:0007669"/>
    <property type="project" value="UniProtKB-EC"/>
</dbReference>
<evidence type="ECO:0000256" key="2">
    <source>
        <dbReference type="ARBA" id="ARBA00012528"/>
    </source>
</evidence>
<evidence type="ECO:0000259" key="5">
    <source>
        <dbReference type="PROSITE" id="PS50887"/>
    </source>
</evidence>
<reference evidence="6" key="2">
    <citation type="journal article" date="2019" name="PLoS ONE">
        <title>Identification and characterization of putative Aeromonas spp. T3SS effectors.</title>
        <authorList>
            <person name="Rangel L.T."/>
            <person name="Marden J."/>
            <person name="Colston S."/>
            <person name="Setubal J.C."/>
            <person name="Graf J."/>
            <person name="Gogarten J.P."/>
        </authorList>
    </citation>
    <scope>NUCLEOTIDE SEQUENCE</scope>
    <source>
        <strain evidence="6">BAQ071013-135</strain>
    </source>
</reference>
<reference evidence="7 8" key="3">
    <citation type="submission" date="2019-10" db="EMBL/GenBank/DDBJ databases">
        <authorList>
            <person name="Karimi E."/>
        </authorList>
    </citation>
    <scope>NUCLEOTIDE SEQUENCE [LARGE SCALE GENOMIC DNA]</scope>
    <source>
        <strain evidence="7">Aeromonas sp. 8C</strain>
    </source>
</reference>
<feature type="transmembrane region" description="Helical" evidence="4">
    <location>
        <begin position="170"/>
        <end position="188"/>
    </location>
</feature>
<dbReference type="AlphaFoldDB" id="A0A1Q8F3M5"/>
<evidence type="ECO:0000313" key="6">
    <source>
        <dbReference type="EMBL" id="TND56694.1"/>
    </source>
</evidence>
<protein>
    <recommendedName>
        <fullName evidence="2">diguanylate cyclase</fullName>
        <ecNumber evidence="2">2.7.7.65</ecNumber>
    </recommendedName>
</protein>
<dbReference type="GeneID" id="60847091"/>
<evidence type="ECO:0000256" key="4">
    <source>
        <dbReference type="SAM" id="Phobius"/>
    </source>
</evidence>
<sequence>MLKLSEFWSARVHSEDFTRTRMGFMTVRLRLLTCLLMLGLPAWAVVDWLTLPAVHFEQLFQARIFCTLALSPLIPLSYLIHFKRERMKLALGYLMAVMMLFSLFCLNSFGAGQELQAGYAAFPYLLITLFAIFPIPLSLGLQLAGVVLVTMLLGHWLLVGQSIWSQATLNQVWVLGMFTMASCWVQCGQLNMLLRLYRESTTDELTGMMNRRLLMKQLEQARIRLQLKKKPFAVMLLDLDRFKRINDIYGHLAGDAVLKEVATTLGEQLEPDMVLGRYGGEEFAILMHNCADPALASKMAERLRIAVEARLVKSPTSDELLEVTVSIGIAMARSDDTIDILINRADECLYQAKMAGRNCVVVEGQNRAKTDAA</sequence>
<dbReference type="Proteomes" id="UP000796104">
    <property type="component" value="Unassembled WGS sequence"/>
</dbReference>
<keyword evidence="4" id="KW-0812">Transmembrane</keyword>
<gene>
    <name evidence="7" type="ORF">AERO8C_120415</name>
    <name evidence="6" type="ORF">CF123_01830</name>
</gene>
<dbReference type="PANTHER" id="PTHR45138">
    <property type="entry name" value="REGULATORY COMPONENTS OF SENSORY TRANSDUCTION SYSTEM"/>
    <property type="match status" value="1"/>
</dbReference>
<dbReference type="InterPro" id="IPR050469">
    <property type="entry name" value="Diguanylate_Cyclase"/>
</dbReference>
<reference evidence="6" key="1">
    <citation type="submission" date="2017-10" db="EMBL/GenBank/DDBJ databases">
        <authorList>
            <person name="Colston S.M."/>
            <person name="Graf J."/>
        </authorList>
    </citation>
    <scope>NUCLEOTIDE SEQUENCE</scope>
    <source>
        <strain evidence="6">BAQ071013-135</strain>
    </source>
</reference>
<dbReference type="PANTHER" id="PTHR45138:SF9">
    <property type="entry name" value="DIGUANYLATE CYCLASE DGCM-RELATED"/>
    <property type="match status" value="1"/>
</dbReference>
<feature type="transmembrane region" description="Helical" evidence="4">
    <location>
        <begin position="60"/>
        <end position="79"/>
    </location>
</feature>
<dbReference type="GO" id="GO:1902201">
    <property type="term" value="P:negative regulation of bacterial-type flagellum-dependent cell motility"/>
    <property type="evidence" value="ECO:0007669"/>
    <property type="project" value="TreeGrafter"/>
</dbReference>